<feature type="domain" description="M23ase beta-sheet core" evidence="2">
    <location>
        <begin position="145"/>
        <end position="243"/>
    </location>
</feature>
<evidence type="ECO:0000256" key="1">
    <source>
        <dbReference type="SAM" id="SignalP"/>
    </source>
</evidence>
<dbReference type="EMBL" id="JACGWS010000025">
    <property type="protein sequence ID" value="MBC8757675.1"/>
    <property type="molecule type" value="Genomic_DNA"/>
</dbReference>
<proteinExistence type="predicted"/>
<dbReference type="PANTHER" id="PTHR21666">
    <property type="entry name" value="PEPTIDASE-RELATED"/>
    <property type="match status" value="1"/>
</dbReference>
<dbReference type="Proteomes" id="UP000619238">
    <property type="component" value="Unassembled WGS sequence"/>
</dbReference>
<dbReference type="InterPro" id="IPR050570">
    <property type="entry name" value="Cell_wall_metabolism_enzyme"/>
</dbReference>
<gene>
    <name evidence="3" type="ORF">H2O64_23605</name>
</gene>
<dbReference type="Pfam" id="PF01551">
    <property type="entry name" value="Peptidase_M23"/>
    <property type="match status" value="1"/>
</dbReference>
<feature type="chain" id="PRO_5045282059" evidence="1">
    <location>
        <begin position="18"/>
        <end position="274"/>
    </location>
</feature>
<dbReference type="Gene3D" id="2.70.70.10">
    <property type="entry name" value="Glucose Permease (Domain IIA)"/>
    <property type="match status" value="1"/>
</dbReference>
<dbReference type="RefSeq" id="WP_187564717.1">
    <property type="nucleotide sequence ID" value="NZ_JACGWS010000025.1"/>
</dbReference>
<accession>A0ABR7QGH9</accession>
<protein>
    <submittedName>
        <fullName evidence="3">M23 family metallopeptidase</fullName>
    </submittedName>
</protein>
<comment type="caution">
    <text evidence="3">The sequence shown here is derived from an EMBL/GenBank/DDBJ whole genome shotgun (WGS) entry which is preliminary data.</text>
</comment>
<dbReference type="CDD" id="cd12797">
    <property type="entry name" value="M23_peptidase"/>
    <property type="match status" value="1"/>
</dbReference>
<evidence type="ECO:0000313" key="4">
    <source>
        <dbReference type="Proteomes" id="UP000619238"/>
    </source>
</evidence>
<evidence type="ECO:0000259" key="2">
    <source>
        <dbReference type="Pfam" id="PF01551"/>
    </source>
</evidence>
<keyword evidence="4" id="KW-1185">Reference proteome</keyword>
<keyword evidence="1" id="KW-0732">Signal</keyword>
<reference evidence="3 4" key="1">
    <citation type="submission" date="2020-07" db="EMBL/GenBank/DDBJ databases">
        <title>Description of Kordia aestuariivivens sp. nov., isolated from a tidal flat.</title>
        <authorList>
            <person name="Park S."/>
            <person name="Yoon J.-H."/>
        </authorList>
    </citation>
    <scope>NUCLEOTIDE SEQUENCE [LARGE SCALE GENOMIC DNA]</scope>
    <source>
        <strain evidence="3 4">YSTF-M3</strain>
    </source>
</reference>
<dbReference type="PANTHER" id="PTHR21666:SF270">
    <property type="entry name" value="MUREIN HYDROLASE ACTIVATOR ENVC"/>
    <property type="match status" value="1"/>
</dbReference>
<dbReference type="SUPFAM" id="SSF51261">
    <property type="entry name" value="Duplicated hybrid motif"/>
    <property type="match status" value="1"/>
</dbReference>
<feature type="signal peptide" evidence="1">
    <location>
        <begin position="1"/>
        <end position="17"/>
    </location>
</feature>
<dbReference type="InterPro" id="IPR011055">
    <property type="entry name" value="Dup_hybrid_motif"/>
</dbReference>
<name>A0ABR7QGH9_9FLAO</name>
<evidence type="ECO:0000313" key="3">
    <source>
        <dbReference type="EMBL" id="MBC8757675.1"/>
    </source>
</evidence>
<organism evidence="3 4">
    <name type="scientific">Kordia aestuariivivens</name>
    <dbReference type="NCBI Taxonomy" id="2759037"/>
    <lineage>
        <taxon>Bacteria</taxon>
        <taxon>Pseudomonadati</taxon>
        <taxon>Bacteroidota</taxon>
        <taxon>Flavobacteriia</taxon>
        <taxon>Flavobacteriales</taxon>
        <taxon>Flavobacteriaceae</taxon>
        <taxon>Kordia</taxon>
    </lineage>
</organism>
<dbReference type="InterPro" id="IPR016047">
    <property type="entry name" value="M23ase_b-sheet_dom"/>
</dbReference>
<sequence>MRNLFFFLLLSFSVCNAQHVSIKRDSISSTKDTIFLSVKNNMLSPMFLKIIPIDSTSRSIVYTKNTVLQPSEKLIGFMKVPRNILETDTSKINLSNYFSFKAGYGDPSTVKHNNTYQYLLPYKKRRKLIQGNFGKFSHDHIASNHAFDFGTQIGDTLYAAREGKVVMLKEDSKKHGRTRKYINDGNYIIIQHDDGTTASYYHLDFKGALVEKGDLVQRGQVIGISGMTGFTTVPHVHFVVHKATVDNGNVSVPIQFEGYIGKKFKKGKRYARKK</sequence>